<dbReference type="EMBL" id="CP051680">
    <property type="protein sequence ID" value="QJD87001.1"/>
    <property type="molecule type" value="Genomic_DNA"/>
</dbReference>
<reference evidence="2 3" key="1">
    <citation type="submission" date="2020-04" db="EMBL/GenBank/DDBJ databases">
        <title>Genome sequencing of novel species.</title>
        <authorList>
            <person name="Heo J."/>
            <person name="Kim S.-J."/>
            <person name="Kim J.-S."/>
            <person name="Hong S.-B."/>
            <person name="Kwon S.-W."/>
        </authorList>
    </citation>
    <scope>NUCLEOTIDE SEQUENCE [LARGE SCALE GENOMIC DNA]</scope>
    <source>
        <strain evidence="2 3">MFER-1</strain>
    </source>
</reference>
<protein>
    <submittedName>
        <fullName evidence="2">Uncharacterized protein</fullName>
    </submittedName>
</protein>
<dbReference type="RefSeq" id="WP_169283247.1">
    <property type="nucleotide sequence ID" value="NZ_CP051680.1"/>
</dbReference>
<keyword evidence="3" id="KW-1185">Reference proteome</keyword>
<dbReference type="KEGG" id="cheb:HH215_30050"/>
<dbReference type="AlphaFoldDB" id="A0A7Z2VPW8"/>
<dbReference type="Proteomes" id="UP000502248">
    <property type="component" value="Chromosome"/>
</dbReference>
<gene>
    <name evidence="2" type="ORF">HH215_30050</name>
</gene>
<evidence type="ECO:0000313" key="2">
    <source>
        <dbReference type="EMBL" id="QJD87001.1"/>
    </source>
</evidence>
<proteinExistence type="predicted"/>
<keyword evidence="1" id="KW-1133">Transmembrane helix</keyword>
<keyword evidence="1" id="KW-0472">Membrane</keyword>
<keyword evidence="1" id="KW-0812">Transmembrane</keyword>
<evidence type="ECO:0000256" key="1">
    <source>
        <dbReference type="SAM" id="Phobius"/>
    </source>
</evidence>
<accession>A0A7Z2VPW8</accession>
<name>A0A7Z2VPW8_9BACL</name>
<evidence type="ECO:0000313" key="3">
    <source>
        <dbReference type="Proteomes" id="UP000502248"/>
    </source>
</evidence>
<feature type="transmembrane region" description="Helical" evidence="1">
    <location>
        <begin position="50"/>
        <end position="71"/>
    </location>
</feature>
<sequence length="114" mass="13147">MKTEREHYKTKLDEELGRMRFTKEAEVLGLAHPRTWRQKWSALWNKEIEVSLLPLGMSMAVIIAIMAVVQVRNSEISDETRQGDQRQLIEAGGNTYWKDQYERAVASLEGDPQG</sequence>
<organism evidence="2 3">
    <name type="scientific">Cohnella herbarum</name>
    <dbReference type="NCBI Taxonomy" id="2728023"/>
    <lineage>
        <taxon>Bacteria</taxon>
        <taxon>Bacillati</taxon>
        <taxon>Bacillota</taxon>
        <taxon>Bacilli</taxon>
        <taxon>Bacillales</taxon>
        <taxon>Paenibacillaceae</taxon>
        <taxon>Cohnella</taxon>
    </lineage>
</organism>